<organism evidence="1">
    <name type="scientific">Rhizophora mucronata</name>
    <name type="common">Asiatic mangrove</name>
    <dbReference type="NCBI Taxonomy" id="61149"/>
    <lineage>
        <taxon>Eukaryota</taxon>
        <taxon>Viridiplantae</taxon>
        <taxon>Streptophyta</taxon>
        <taxon>Embryophyta</taxon>
        <taxon>Tracheophyta</taxon>
        <taxon>Spermatophyta</taxon>
        <taxon>Magnoliopsida</taxon>
        <taxon>eudicotyledons</taxon>
        <taxon>Gunneridae</taxon>
        <taxon>Pentapetalae</taxon>
        <taxon>rosids</taxon>
        <taxon>fabids</taxon>
        <taxon>Malpighiales</taxon>
        <taxon>Rhizophoraceae</taxon>
        <taxon>Rhizophora</taxon>
    </lineage>
</organism>
<dbReference type="AlphaFoldDB" id="A0A2P2N599"/>
<protein>
    <submittedName>
        <fullName evidence="1">Uncharacterized protein</fullName>
    </submittedName>
</protein>
<name>A0A2P2N599_RHIMU</name>
<dbReference type="EMBL" id="GGEC01057188">
    <property type="protein sequence ID" value="MBX37672.1"/>
    <property type="molecule type" value="Transcribed_RNA"/>
</dbReference>
<evidence type="ECO:0000313" key="1">
    <source>
        <dbReference type="EMBL" id="MBX37672.1"/>
    </source>
</evidence>
<sequence>MQFLLAEATGIRTFCVSEGTCRYQSFVSQKSN</sequence>
<reference evidence="1" key="1">
    <citation type="submission" date="2018-02" db="EMBL/GenBank/DDBJ databases">
        <title>Rhizophora mucronata_Transcriptome.</title>
        <authorList>
            <person name="Meera S.P."/>
            <person name="Sreeshan A."/>
            <person name="Augustine A."/>
        </authorList>
    </citation>
    <scope>NUCLEOTIDE SEQUENCE</scope>
    <source>
        <tissue evidence="1">Leaf</tissue>
    </source>
</reference>
<accession>A0A2P2N599</accession>
<proteinExistence type="predicted"/>